<dbReference type="PANTHER" id="PTHR33991:SF1">
    <property type="entry name" value="DNA REPAIR PROTEIN RECO"/>
    <property type="match status" value="1"/>
</dbReference>
<evidence type="ECO:0000313" key="9">
    <source>
        <dbReference type="EMBL" id="MBM7560704.1"/>
    </source>
</evidence>
<dbReference type="InterPro" id="IPR022572">
    <property type="entry name" value="DNA_rep/recomb_RecO_N"/>
</dbReference>
<dbReference type="Proteomes" id="UP000767854">
    <property type="component" value="Unassembled WGS sequence"/>
</dbReference>
<comment type="similarity">
    <text evidence="1 7">Belongs to the RecO family.</text>
</comment>
<organism evidence="9 10">
    <name type="scientific">Fusibacter tunisiensis</name>
    <dbReference type="NCBI Taxonomy" id="1008308"/>
    <lineage>
        <taxon>Bacteria</taxon>
        <taxon>Bacillati</taxon>
        <taxon>Bacillota</taxon>
        <taxon>Clostridia</taxon>
        <taxon>Eubacteriales</taxon>
        <taxon>Eubacteriales Family XII. Incertae Sedis</taxon>
        <taxon>Fusibacter</taxon>
    </lineage>
</organism>
<feature type="domain" description="DNA replication/recombination mediator RecO N-terminal" evidence="8">
    <location>
        <begin position="1"/>
        <end position="76"/>
    </location>
</feature>
<evidence type="ECO:0000259" key="8">
    <source>
        <dbReference type="Pfam" id="PF11967"/>
    </source>
</evidence>
<keyword evidence="10" id="KW-1185">Reference proteome</keyword>
<dbReference type="Gene3D" id="1.20.1440.120">
    <property type="entry name" value="Recombination protein O, C-terminal domain"/>
    <property type="match status" value="1"/>
</dbReference>
<comment type="function">
    <text evidence="7">Involved in DNA repair and RecF pathway recombination.</text>
</comment>
<dbReference type="EMBL" id="JAFBDT010000001">
    <property type="protein sequence ID" value="MBM7560704.1"/>
    <property type="molecule type" value="Genomic_DNA"/>
</dbReference>
<reference evidence="9 10" key="1">
    <citation type="submission" date="2021-01" db="EMBL/GenBank/DDBJ databases">
        <title>Genomic Encyclopedia of Type Strains, Phase IV (KMG-IV): sequencing the most valuable type-strain genomes for metagenomic binning, comparative biology and taxonomic classification.</title>
        <authorList>
            <person name="Goeker M."/>
        </authorList>
    </citation>
    <scope>NUCLEOTIDE SEQUENCE [LARGE SCALE GENOMIC DNA]</scope>
    <source>
        <strain evidence="9 10">DSM 24436</strain>
    </source>
</reference>
<dbReference type="InterPro" id="IPR012340">
    <property type="entry name" value="NA-bd_OB-fold"/>
</dbReference>
<dbReference type="PANTHER" id="PTHR33991">
    <property type="entry name" value="DNA REPAIR PROTEIN RECO"/>
    <property type="match status" value="1"/>
</dbReference>
<gene>
    <name evidence="7" type="primary">recO</name>
    <name evidence="9" type="ORF">JOC49_000213</name>
</gene>
<dbReference type="HAMAP" id="MF_00201">
    <property type="entry name" value="RecO"/>
    <property type="match status" value="1"/>
</dbReference>
<dbReference type="Pfam" id="PF02565">
    <property type="entry name" value="RecO_C"/>
    <property type="match status" value="1"/>
</dbReference>
<evidence type="ECO:0000256" key="5">
    <source>
        <dbReference type="ARBA" id="ARBA00023204"/>
    </source>
</evidence>
<dbReference type="NCBIfam" id="TIGR00613">
    <property type="entry name" value="reco"/>
    <property type="match status" value="1"/>
</dbReference>
<proteinExistence type="inferred from homology"/>
<name>A0ABS2MMU3_9FIRM</name>
<comment type="caution">
    <text evidence="9">The sequence shown here is derived from an EMBL/GenBank/DDBJ whole genome shotgun (WGS) entry which is preliminary data.</text>
</comment>
<keyword evidence="4 7" id="KW-0233">DNA recombination</keyword>
<evidence type="ECO:0000256" key="3">
    <source>
        <dbReference type="ARBA" id="ARBA00022763"/>
    </source>
</evidence>
<dbReference type="RefSeq" id="WP_204661301.1">
    <property type="nucleotide sequence ID" value="NZ_JAFBDT010000001.1"/>
</dbReference>
<dbReference type="InterPro" id="IPR037278">
    <property type="entry name" value="ARFGAP/RecO"/>
</dbReference>
<evidence type="ECO:0000256" key="6">
    <source>
        <dbReference type="ARBA" id="ARBA00033409"/>
    </source>
</evidence>
<dbReference type="SUPFAM" id="SSF50249">
    <property type="entry name" value="Nucleic acid-binding proteins"/>
    <property type="match status" value="1"/>
</dbReference>
<dbReference type="SUPFAM" id="SSF57863">
    <property type="entry name" value="ArfGap/RecO-like zinc finger"/>
    <property type="match status" value="1"/>
</dbReference>
<keyword evidence="5 7" id="KW-0234">DNA repair</keyword>
<protein>
    <recommendedName>
        <fullName evidence="2 7">DNA repair protein RecO</fullName>
    </recommendedName>
    <alternativeName>
        <fullName evidence="6 7">Recombination protein O</fullName>
    </alternativeName>
</protein>
<evidence type="ECO:0000256" key="7">
    <source>
        <dbReference type="HAMAP-Rule" id="MF_00201"/>
    </source>
</evidence>
<keyword evidence="3 7" id="KW-0227">DNA damage</keyword>
<dbReference type="Pfam" id="PF11967">
    <property type="entry name" value="RecO_N"/>
    <property type="match status" value="1"/>
</dbReference>
<dbReference type="Gene3D" id="2.40.50.140">
    <property type="entry name" value="Nucleic acid-binding proteins"/>
    <property type="match status" value="1"/>
</dbReference>
<evidence type="ECO:0000256" key="1">
    <source>
        <dbReference type="ARBA" id="ARBA00007452"/>
    </source>
</evidence>
<sequence>MFFETNALVLKATKSVNNDIFLTLFTEKGGKLEAVANGAKSPKSSLAACAKPFVFGQFVLNTKSKVMKIDSVDIQESHFRITDDLESLAYGNYFLELCHLTTYPAVIDRVHYRLIVELIDLLIQKNTPYALLRAAYLVKLTKLTGHAPTLIPTCAACGMPNEIYQFSIQEGGLVCKSCSKKVHTITLNQSFVQVIQFMLEKDIQVLVKTKIHPNYLTKIIAIFEAYLEYHLDLKPIKSRNFLESLF</sequence>
<evidence type="ECO:0000256" key="2">
    <source>
        <dbReference type="ARBA" id="ARBA00021310"/>
    </source>
</evidence>
<accession>A0ABS2MMU3</accession>
<dbReference type="InterPro" id="IPR003717">
    <property type="entry name" value="RecO"/>
</dbReference>
<dbReference type="InterPro" id="IPR042242">
    <property type="entry name" value="RecO_C"/>
</dbReference>
<evidence type="ECO:0000313" key="10">
    <source>
        <dbReference type="Proteomes" id="UP000767854"/>
    </source>
</evidence>
<evidence type="ECO:0000256" key="4">
    <source>
        <dbReference type="ARBA" id="ARBA00023172"/>
    </source>
</evidence>